<dbReference type="InterPro" id="IPR038765">
    <property type="entry name" value="Papain-like_cys_pep_sf"/>
</dbReference>
<feature type="domain" description="USP" evidence="16">
    <location>
        <begin position="194"/>
        <end position="550"/>
    </location>
</feature>
<evidence type="ECO:0000256" key="9">
    <source>
        <dbReference type="ARBA" id="ARBA00022833"/>
    </source>
</evidence>
<comment type="catalytic activity">
    <reaction evidence="1 15">
        <text>Thiol-dependent hydrolysis of ester, thioester, amide, peptide and isopeptide bonds formed by the C-terminal Gly of ubiquitin (a 76-residue protein attached to proteins as an intracellular targeting signal).</text>
        <dbReference type="EC" id="3.4.19.12"/>
    </reaction>
</comment>
<reference evidence="18" key="1">
    <citation type="submission" date="2021-01" db="EMBL/GenBank/DDBJ databases">
        <title>Adiantum capillus-veneris genome.</title>
        <authorList>
            <person name="Fang Y."/>
            <person name="Liao Q."/>
        </authorList>
    </citation>
    <scope>NUCLEOTIDE SEQUENCE</scope>
    <source>
        <strain evidence="18">H3</strain>
        <tissue evidence="18">Leaf</tissue>
    </source>
</reference>
<dbReference type="GO" id="GO:0016579">
    <property type="term" value="P:protein deubiquitination"/>
    <property type="evidence" value="ECO:0007669"/>
    <property type="project" value="InterPro"/>
</dbReference>
<keyword evidence="19" id="KW-1185">Reference proteome</keyword>
<evidence type="ECO:0000256" key="15">
    <source>
        <dbReference type="RuleBase" id="RU366025"/>
    </source>
</evidence>
<dbReference type="InterPro" id="IPR001394">
    <property type="entry name" value="Peptidase_C19_UCH"/>
</dbReference>
<keyword evidence="5 14" id="KW-0863">Zinc-finger</keyword>
<dbReference type="PANTHER" id="PTHR21646">
    <property type="entry name" value="UBIQUITIN CARBOXYL-TERMINAL HYDROLASE"/>
    <property type="match status" value="1"/>
</dbReference>
<dbReference type="InterPro" id="IPR050185">
    <property type="entry name" value="Ub_carboxyl-term_hydrolase"/>
</dbReference>
<keyword evidence="9" id="KW-0862">Zinc</keyword>
<dbReference type="PROSITE" id="PS00973">
    <property type="entry name" value="USP_2"/>
    <property type="match status" value="1"/>
</dbReference>
<sequence length="556" mass="61536">MAPRKSGALEGEEEAAFRKPCQHLLDFKAKKGAARAFKQLQSAGIINRKGSKQVLKCAVCRRTCSRLLACLVCANVGCWDSFPSSPNLSHAMAHAHLHPDHCLAIDLPRAELFCCVCADQVYDSDFDHFVICSQLPSFKHRPKRIVNGIRVELSNRRETRSNKKKQDCHFAKSLLSNHASQVNGEDSSLPSGLRGLNNLGNTCFMNCILQALLHIRPLQNFFLNDGHNRSICQEKGSHSCLGCEMHAIYSAAFSGDRSPFSPAQFLCSWWQHAANLAGYKQQDAHEFFISAIDGFHATLANAVKSGKSKSAGDGDCKCIAHHVFSGLLRSDVSCTVCGFSSTAHDPCIDISLDLEPSSAIADMILTNGHSGRSSRGAQTTAGANAGATLYGCLDRFTRPERLGHGEKFYCQNCKEPQDSVKQMSVKKLPLVLCLHIKRFEHSVFSNVSRKLDRYVQFPFSLSMASFLSSSVVRLRHGNRLVAEHDEVDVSCTEFELLAVVTHSGKLDSGHYITYLQLGGLWYRCDDSWVSKASEDVVRACQAYMLFYVQKDRTIDE</sequence>
<evidence type="ECO:0000256" key="14">
    <source>
        <dbReference type="PROSITE-ProRule" id="PRU00502"/>
    </source>
</evidence>
<comment type="similarity">
    <text evidence="13">Belongs to the peptidase C19 family. UBP8 subfamily.</text>
</comment>
<dbReference type="AlphaFoldDB" id="A0A9D4UF41"/>
<comment type="caution">
    <text evidence="18">The sequence shown here is derived from an EMBL/GenBank/DDBJ whole genome shotgun (WGS) entry which is preliminary data.</text>
</comment>
<evidence type="ECO:0000256" key="7">
    <source>
        <dbReference type="ARBA" id="ARBA00022801"/>
    </source>
</evidence>
<evidence type="ECO:0000256" key="11">
    <source>
        <dbReference type="ARBA" id="ARBA00023163"/>
    </source>
</evidence>
<dbReference type="InterPro" id="IPR013083">
    <property type="entry name" value="Znf_RING/FYVE/PHD"/>
</dbReference>
<dbReference type="PROSITE" id="PS50235">
    <property type="entry name" value="USP_3"/>
    <property type="match status" value="1"/>
</dbReference>
<evidence type="ECO:0000256" key="1">
    <source>
        <dbReference type="ARBA" id="ARBA00000707"/>
    </source>
</evidence>
<dbReference type="PROSITE" id="PS00972">
    <property type="entry name" value="USP_1"/>
    <property type="match status" value="1"/>
</dbReference>
<comment type="subcellular location">
    <subcellularLocation>
        <location evidence="2">Nucleus</location>
    </subcellularLocation>
</comment>
<keyword evidence="8 15" id="KW-0788">Thiol protease</keyword>
<accession>A0A9D4UF41</accession>
<dbReference type="SUPFAM" id="SSF54001">
    <property type="entry name" value="Cysteine proteinases"/>
    <property type="match status" value="1"/>
</dbReference>
<dbReference type="Pfam" id="PF00443">
    <property type="entry name" value="UCH"/>
    <property type="match status" value="1"/>
</dbReference>
<keyword evidence="4" id="KW-0479">Metal-binding</keyword>
<dbReference type="EC" id="3.4.19.12" evidence="15"/>
<evidence type="ECO:0000256" key="13">
    <source>
        <dbReference type="ARBA" id="ARBA00038490"/>
    </source>
</evidence>
<dbReference type="Proteomes" id="UP000886520">
    <property type="component" value="Chromosome 17"/>
</dbReference>
<dbReference type="Pfam" id="PF02148">
    <property type="entry name" value="zf-UBP"/>
    <property type="match status" value="1"/>
</dbReference>
<evidence type="ECO:0000256" key="10">
    <source>
        <dbReference type="ARBA" id="ARBA00023015"/>
    </source>
</evidence>
<dbReference type="InterPro" id="IPR001607">
    <property type="entry name" value="Znf_UBP"/>
</dbReference>
<dbReference type="InterPro" id="IPR028889">
    <property type="entry name" value="USP"/>
</dbReference>
<gene>
    <name evidence="18" type="ORF">GOP47_0017268</name>
</gene>
<evidence type="ECO:0000256" key="4">
    <source>
        <dbReference type="ARBA" id="ARBA00022723"/>
    </source>
</evidence>
<comment type="function">
    <text evidence="15">Recognizes and hydrolyzes the peptide bond at the C-terminal Gly of ubiquitin. Involved in the processing of poly-ubiquitin precursors as well as that of ubiquitinated proteins.</text>
</comment>
<evidence type="ECO:0000313" key="19">
    <source>
        <dbReference type="Proteomes" id="UP000886520"/>
    </source>
</evidence>
<name>A0A9D4UF41_ADICA</name>
<evidence type="ECO:0000313" key="18">
    <source>
        <dbReference type="EMBL" id="KAI5066740.1"/>
    </source>
</evidence>
<keyword evidence="6 15" id="KW-0833">Ubl conjugation pathway</keyword>
<dbReference type="GO" id="GO:0004843">
    <property type="term" value="F:cysteine-type deubiquitinase activity"/>
    <property type="evidence" value="ECO:0007669"/>
    <property type="project" value="UniProtKB-UniRule"/>
</dbReference>
<keyword evidence="3 15" id="KW-0645">Protease</keyword>
<dbReference type="SUPFAM" id="SSF57850">
    <property type="entry name" value="RING/U-box"/>
    <property type="match status" value="1"/>
</dbReference>
<evidence type="ECO:0000256" key="6">
    <source>
        <dbReference type="ARBA" id="ARBA00022786"/>
    </source>
</evidence>
<evidence type="ECO:0000256" key="8">
    <source>
        <dbReference type="ARBA" id="ARBA00022807"/>
    </source>
</evidence>
<keyword evidence="7 15" id="KW-0378">Hydrolase</keyword>
<evidence type="ECO:0000259" key="17">
    <source>
        <dbReference type="PROSITE" id="PS50271"/>
    </source>
</evidence>
<evidence type="ECO:0000256" key="12">
    <source>
        <dbReference type="ARBA" id="ARBA00023242"/>
    </source>
</evidence>
<evidence type="ECO:0000256" key="2">
    <source>
        <dbReference type="ARBA" id="ARBA00004123"/>
    </source>
</evidence>
<dbReference type="GO" id="GO:0008270">
    <property type="term" value="F:zinc ion binding"/>
    <property type="evidence" value="ECO:0007669"/>
    <property type="project" value="UniProtKB-KW"/>
</dbReference>
<dbReference type="PROSITE" id="PS50271">
    <property type="entry name" value="ZF_UBP"/>
    <property type="match status" value="1"/>
</dbReference>
<dbReference type="PANTHER" id="PTHR21646:SF33">
    <property type="entry name" value="UBIQUITIN CARBOXYL-TERMINAL HYDROLASE 22"/>
    <property type="match status" value="1"/>
</dbReference>
<keyword evidence="12" id="KW-0539">Nucleus</keyword>
<evidence type="ECO:0000256" key="3">
    <source>
        <dbReference type="ARBA" id="ARBA00022670"/>
    </source>
</evidence>
<dbReference type="OrthoDB" id="47475at2759"/>
<dbReference type="GO" id="GO:0005634">
    <property type="term" value="C:nucleus"/>
    <property type="evidence" value="ECO:0007669"/>
    <property type="project" value="UniProtKB-SubCell"/>
</dbReference>
<dbReference type="GO" id="GO:0070461">
    <property type="term" value="C:SAGA-type complex"/>
    <property type="evidence" value="ECO:0007669"/>
    <property type="project" value="UniProtKB-ARBA"/>
</dbReference>
<dbReference type="EMBL" id="JABFUD020000017">
    <property type="protein sequence ID" value="KAI5066740.1"/>
    <property type="molecule type" value="Genomic_DNA"/>
</dbReference>
<dbReference type="Gene3D" id="3.30.40.10">
    <property type="entry name" value="Zinc/RING finger domain, C3HC4 (zinc finger)"/>
    <property type="match status" value="1"/>
</dbReference>
<keyword evidence="11" id="KW-0804">Transcription</keyword>
<dbReference type="Gene3D" id="3.90.70.10">
    <property type="entry name" value="Cysteine proteinases"/>
    <property type="match status" value="1"/>
</dbReference>
<proteinExistence type="inferred from homology"/>
<evidence type="ECO:0000259" key="16">
    <source>
        <dbReference type="PROSITE" id="PS50235"/>
    </source>
</evidence>
<dbReference type="InterPro" id="IPR018200">
    <property type="entry name" value="USP_CS"/>
</dbReference>
<evidence type="ECO:0000256" key="5">
    <source>
        <dbReference type="ARBA" id="ARBA00022771"/>
    </source>
</evidence>
<organism evidence="18 19">
    <name type="scientific">Adiantum capillus-veneris</name>
    <name type="common">Maidenhair fern</name>
    <dbReference type="NCBI Taxonomy" id="13818"/>
    <lineage>
        <taxon>Eukaryota</taxon>
        <taxon>Viridiplantae</taxon>
        <taxon>Streptophyta</taxon>
        <taxon>Embryophyta</taxon>
        <taxon>Tracheophyta</taxon>
        <taxon>Polypodiopsida</taxon>
        <taxon>Polypodiidae</taxon>
        <taxon>Polypodiales</taxon>
        <taxon>Pteridineae</taxon>
        <taxon>Pteridaceae</taxon>
        <taxon>Vittarioideae</taxon>
        <taxon>Adiantum</taxon>
    </lineage>
</organism>
<dbReference type="FunFam" id="3.90.70.10:FF:000089">
    <property type="entry name" value="Ubiquitinyl hydrolase 1"/>
    <property type="match status" value="1"/>
</dbReference>
<dbReference type="SMART" id="SM00290">
    <property type="entry name" value="ZnF_UBP"/>
    <property type="match status" value="1"/>
</dbReference>
<keyword evidence="10" id="KW-0805">Transcription regulation</keyword>
<feature type="domain" description="UBP-type" evidence="17">
    <location>
        <begin position="19"/>
        <end position="140"/>
    </location>
</feature>
<dbReference type="GO" id="GO:0006508">
    <property type="term" value="P:proteolysis"/>
    <property type="evidence" value="ECO:0007669"/>
    <property type="project" value="UniProtKB-KW"/>
</dbReference>
<protein>
    <recommendedName>
        <fullName evidence="15">Ubiquitin carboxyl-terminal hydrolase</fullName>
        <ecNumber evidence="15">3.4.19.12</ecNumber>
    </recommendedName>
</protein>